<evidence type="ECO:0000313" key="8">
    <source>
        <dbReference type="Proteomes" id="UP001334732"/>
    </source>
</evidence>
<proteinExistence type="inferred from homology"/>
<dbReference type="EMBL" id="CP141769">
    <property type="protein sequence ID" value="WRS39451.1"/>
    <property type="molecule type" value="Genomic_DNA"/>
</dbReference>
<keyword evidence="8" id="KW-1185">Reference proteome</keyword>
<evidence type="ECO:0000256" key="1">
    <source>
        <dbReference type="ARBA" id="ARBA00009477"/>
    </source>
</evidence>
<evidence type="ECO:0000259" key="6">
    <source>
        <dbReference type="Pfam" id="PF25975"/>
    </source>
</evidence>
<keyword evidence="3" id="KW-0732">Signal</keyword>
<dbReference type="Gene3D" id="2.40.420.20">
    <property type="match status" value="1"/>
</dbReference>
<feature type="domain" description="CzcB-like C-terminal circularly permuted SH3-like" evidence="6">
    <location>
        <begin position="283"/>
        <end position="340"/>
    </location>
</feature>
<dbReference type="Proteomes" id="UP001334732">
    <property type="component" value="Chromosome"/>
</dbReference>
<evidence type="ECO:0000259" key="5">
    <source>
        <dbReference type="Pfam" id="PF25954"/>
    </source>
</evidence>
<dbReference type="InterPro" id="IPR006143">
    <property type="entry name" value="RND_pump_MFP"/>
</dbReference>
<gene>
    <name evidence="7" type="ORF">VA613_00870</name>
</gene>
<dbReference type="PANTHER" id="PTHR30097:SF4">
    <property type="entry name" value="SLR6042 PROTEIN"/>
    <property type="match status" value="1"/>
</dbReference>
<organism evidence="7 8">
    <name type="scientific">Thiobacillus sedimenti</name>
    <dbReference type="NCBI Taxonomy" id="3110231"/>
    <lineage>
        <taxon>Bacteria</taxon>
        <taxon>Pseudomonadati</taxon>
        <taxon>Pseudomonadota</taxon>
        <taxon>Betaproteobacteria</taxon>
        <taxon>Nitrosomonadales</taxon>
        <taxon>Thiobacillaceae</taxon>
        <taxon>Thiobacillus</taxon>
    </lineage>
</organism>
<dbReference type="Pfam" id="PF25954">
    <property type="entry name" value="Beta-barrel_RND_2"/>
    <property type="match status" value="1"/>
</dbReference>
<dbReference type="RefSeq" id="WP_324779982.1">
    <property type="nucleotide sequence ID" value="NZ_CP141769.1"/>
</dbReference>
<dbReference type="Pfam" id="PF25919">
    <property type="entry name" value="BSH_CusB"/>
    <property type="match status" value="1"/>
</dbReference>
<accession>A0ABZ1CJ79</accession>
<dbReference type="InterPro" id="IPR058649">
    <property type="entry name" value="CzcB_C"/>
</dbReference>
<feature type="domain" description="CusB-like beta-barrel" evidence="5">
    <location>
        <begin position="211"/>
        <end position="275"/>
    </location>
</feature>
<evidence type="ECO:0000259" key="4">
    <source>
        <dbReference type="Pfam" id="PF25919"/>
    </source>
</evidence>
<evidence type="ECO:0000256" key="2">
    <source>
        <dbReference type="ARBA" id="ARBA00022448"/>
    </source>
</evidence>
<comment type="similarity">
    <text evidence="1">Belongs to the membrane fusion protein (MFP) (TC 8.A.1) family.</text>
</comment>
<feature type="domain" description="CusB-like barrel-sandwich hybrid" evidence="4">
    <location>
        <begin position="62"/>
        <end position="200"/>
    </location>
</feature>
<feature type="signal peptide" evidence="3">
    <location>
        <begin position="1"/>
        <end position="18"/>
    </location>
</feature>
<dbReference type="InterPro" id="IPR051909">
    <property type="entry name" value="MFP_Cation_Efflux"/>
</dbReference>
<evidence type="ECO:0000256" key="3">
    <source>
        <dbReference type="SAM" id="SignalP"/>
    </source>
</evidence>
<dbReference type="Gene3D" id="2.40.30.170">
    <property type="match status" value="1"/>
</dbReference>
<dbReference type="Gene3D" id="2.40.50.100">
    <property type="match status" value="1"/>
</dbReference>
<sequence>MITRIFALALLGAAPAFAAEVLPLTAAQKQNLGVVTAPATTQAASPALTFPARVTLPPASVRVIAAAGAGLVTQLHVQAGDSVKRGAPLVTLSMPGLADAQNAVTQARLRAQLAAGNADRDEKLFGEGLIAESRLRAARTESQSARASLVAARAALALLGSGRVAGSAITLTAPIAGVVTESVAEPGQRVDAGTALVKVADLSKLALEIPMSTAQARQVAVGQSVTVADSTASGRVTAVLPQLDASQSVLVRASLTDPRSLLRPGQSVQAALAGAAVARTQRVPASALVWKINVPYVFVETAQGFVPTPVQLVRQNASEAEIGGLAAGSRVAVKGVSALKAQWLAE</sequence>
<dbReference type="PANTHER" id="PTHR30097">
    <property type="entry name" value="CATION EFFLUX SYSTEM PROTEIN CUSB"/>
    <property type="match status" value="1"/>
</dbReference>
<dbReference type="Gene3D" id="1.10.287.470">
    <property type="entry name" value="Helix hairpin bin"/>
    <property type="match status" value="1"/>
</dbReference>
<dbReference type="InterPro" id="IPR058792">
    <property type="entry name" value="Beta-barrel_RND_2"/>
</dbReference>
<dbReference type="SUPFAM" id="SSF111369">
    <property type="entry name" value="HlyD-like secretion proteins"/>
    <property type="match status" value="1"/>
</dbReference>
<dbReference type="InterPro" id="IPR058790">
    <property type="entry name" value="BSH_CusB"/>
</dbReference>
<name>A0ABZ1CJ79_9PROT</name>
<dbReference type="Pfam" id="PF25975">
    <property type="entry name" value="CzcB_C"/>
    <property type="match status" value="1"/>
</dbReference>
<protein>
    <submittedName>
        <fullName evidence="7">Efflux RND transporter periplasmic adaptor subunit</fullName>
    </submittedName>
</protein>
<reference evidence="7 8" key="1">
    <citation type="submission" date="2023-12" db="EMBL/GenBank/DDBJ databases">
        <title>Thiobacillus sedimentum sp. nov., a chemolithoautotrophic sulfur-oxidizing bacterium isolated from freshwater sediment.</title>
        <authorList>
            <person name="Luo J."/>
            <person name="Dai C."/>
        </authorList>
    </citation>
    <scope>NUCLEOTIDE SEQUENCE [LARGE SCALE GENOMIC DNA]</scope>
    <source>
        <strain evidence="7 8">SCUT-2</strain>
    </source>
</reference>
<dbReference type="NCBIfam" id="TIGR01730">
    <property type="entry name" value="RND_mfp"/>
    <property type="match status" value="1"/>
</dbReference>
<keyword evidence="2" id="KW-0813">Transport</keyword>
<feature type="chain" id="PRO_5046252366" evidence="3">
    <location>
        <begin position="19"/>
        <end position="346"/>
    </location>
</feature>
<evidence type="ECO:0000313" key="7">
    <source>
        <dbReference type="EMBL" id="WRS39451.1"/>
    </source>
</evidence>